<accession>A0ABQ3LLN1</accession>
<dbReference type="InterPro" id="IPR047589">
    <property type="entry name" value="DUF11_rpt"/>
</dbReference>
<organism evidence="2 3">
    <name type="scientific">Sphingomonas glacialis</name>
    <dbReference type="NCBI Taxonomy" id="658225"/>
    <lineage>
        <taxon>Bacteria</taxon>
        <taxon>Pseudomonadati</taxon>
        <taxon>Pseudomonadota</taxon>
        <taxon>Alphaproteobacteria</taxon>
        <taxon>Sphingomonadales</taxon>
        <taxon>Sphingomonadaceae</taxon>
        <taxon>Sphingomonas</taxon>
    </lineage>
</organism>
<dbReference type="RefSeq" id="WP_189675899.1">
    <property type="nucleotide sequence ID" value="NZ_BNAQ01000002.1"/>
</dbReference>
<sequence>MTRASTLLGAGSLVALAVLGSTPAFAAGTQAGSTITNTVQVNYQVGGVAQNQIAASDSFTVDRKVNLVVAAVGTSTTQVSPGQLAAVTAFSVTNTSNATLDFALAVSQQTGGAGAHSNTDTFDATNLRIYVDTNANGVYDAGDSQVAYLDELAADTSKTVFVVADIPLGRATNDVAAVTLTATGREGGTAGTQGNALVQTTGSNTAGMDTVFADGAGATDAARDAAYSAKNDYTVFAAALSVTKVSRIVSDPFNGTTNPKMIPGATIEYCISVANAAGGANATNVALADVLPTTITYLSSFGIFLNGTVTGSTCNADGASGGSFASGTITGTLSSVAAGDARTLLFRATIN</sequence>
<evidence type="ECO:0000313" key="3">
    <source>
        <dbReference type="Proteomes" id="UP000652430"/>
    </source>
</evidence>
<evidence type="ECO:0008006" key="4">
    <source>
        <dbReference type="Google" id="ProtNLM"/>
    </source>
</evidence>
<evidence type="ECO:0000256" key="1">
    <source>
        <dbReference type="SAM" id="SignalP"/>
    </source>
</evidence>
<feature type="chain" id="PRO_5045950934" description="DUF11 domain-containing protein" evidence="1">
    <location>
        <begin position="27"/>
        <end position="351"/>
    </location>
</feature>
<gene>
    <name evidence="2" type="ORF">GCM10008023_17270</name>
</gene>
<dbReference type="NCBIfam" id="TIGR01451">
    <property type="entry name" value="B_ant_repeat"/>
    <property type="match status" value="1"/>
</dbReference>
<protein>
    <recommendedName>
        <fullName evidence="4">DUF11 domain-containing protein</fullName>
    </recommendedName>
</protein>
<comment type="caution">
    <text evidence="2">The sequence shown here is derived from an EMBL/GenBank/DDBJ whole genome shotgun (WGS) entry which is preliminary data.</text>
</comment>
<evidence type="ECO:0000313" key="2">
    <source>
        <dbReference type="EMBL" id="GHH14982.1"/>
    </source>
</evidence>
<dbReference type="Proteomes" id="UP000652430">
    <property type="component" value="Unassembled WGS sequence"/>
</dbReference>
<dbReference type="EMBL" id="BNAQ01000002">
    <property type="protein sequence ID" value="GHH14982.1"/>
    <property type="molecule type" value="Genomic_DNA"/>
</dbReference>
<feature type="signal peptide" evidence="1">
    <location>
        <begin position="1"/>
        <end position="26"/>
    </location>
</feature>
<proteinExistence type="predicted"/>
<keyword evidence="3" id="KW-1185">Reference proteome</keyword>
<reference evidence="3" key="1">
    <citation type="journal article" date="2019" name="Int. J. Syst. Evol. Microbiol.">
        <title>The Global Catalogue of Microorganisms (GCM) 10K type strain sequencing project: providing services to taxonomists for standard genome sequencing and annotation.</title>
        <authorList>
            <consortium name="The Broad Institute Genomics Platform"/>
            <consortium name="The Broad Institute Genome Sequencing Center for Infectious Disease"/>
            <person name="Wu L."/>
            <person name="Ma J."/>
        </authorList>
    </citation>
    <scope>NUCLEOTIDE SEQUENCE [LARGE SCALE GENOMIC DNA]</scope>
    <source>
        <strain evidence="3">CGMCC 1.8957</strain>
    </source>
</reference>
<keyword evidence="1" id="KW-0732">Signal</keyword>
<name>A0ABQ3LLN1_9SPHN</name>